<organism evidence="1 2">
    <name type="scientific">Acrocarpospora macrocephala</name>
    <dbReference type="NCBI Taxonomy" id="150177"/>
    <lineage>
        <taxon>Bacteria</taxon>
        <taxon>Bacillati</taxon>
        <taxon>Actinomycetota</taxon>
        <taxon>Actinomycetes</taxon>
        <taxon>Streptosporangiales</taxon>
        <taxon>Streptosporangiaceae</taxon>
        <taxon>Acrocarpospora</taxon>
    </lineage>
</organism>
<gene>
    <name evidence="1" type="ORF">Amac_089030</name>
</gene>
<dbReference type="AlphaFoldDB" id="A0A5M3X3U2"/>
<sequence length="151" mass="16629">MEVSLSQAKPRWRAASWRSKPGWFSWGRRSKRAADSPEVPLFQAPPIDAASLHTYLAQLIERLAPDGVDEGTGPIFDTFIDALTDQLITELQVSYQLYLGQSAALGKAGAAVADFAWWSAIHEDNVRNLQQINQAAEIVVRRLLGDGASDH</sequence>
<protein>
    <submittedName>
        <fullName evidence="1">Uncharacterized protein</fullName>
    </submittedName>
</protein>
<dbReference type="Proteomes" id="UP000331127">
    <property type="component" value="Unassembled WGS sequence"/>
</dbReference>
<reference evidence="1 2" key="1">
    <citation type="submission" date="2019-10" db="EMBL/GenBank/DDBJ databases">
        <title>Whole genome shotgun sequence of Acrocarpospora macrocephala NBRC 16266.</title>
        <authorList>
            <person name="Ichikawa N."/>
            <person name="Kimura A."/>
            <person name="Kitahashi Y."/>
            <person name="Komaki H."/>
            <person name="Oguchi A."/>
        </authorList>
    </citation>
    <scope>NUCLEOTIDE SEQUENCE [LARGE SCALE GENOMIC DNA]</scope>
    <source>
        <strain evidence="1 2">NBRC 16266</strain>
    </source>
</reference>
<evidence type="ECO:0000313" key="1">
    <source>
        <dbReference type="EMBL" id="GES15306.1"/>
    </source>
</evidence>
<accession>A0A5M3X3U2</accession>
<dbReference type="EMBL" id="BLAE01000073">
    <property type="protein sequence ID" value="GES15306.1"/>
    <property type="molecule type" value="Genomic_DNA"/>
</dbReference>
<dbReference type="OrthoDB" id="9829920at2"/>
<proteinExistence type="predicted"/>
<dbReference type="RefSeq" id="WP_155360442.1">
    <property type="nucleotide sequence ID" value="NZ_BAAAHL010000004.1"/>
</dbReference>
<keyword evidence="2" id="KW-1185">Reference proteome</keyword>
<name>A0A5M3X3U2_9ACTN</name>
<comment type="caution">
    <text evidence="1">The sequence shown here is derived from an EMBL/GenBank/DDBJ whole genome shotgun (WGS) entry which is preliminary data.</text>
</comment>
<evidence type="ECO:0000313" key="2">
    <source>
        <dbReference type="Proteomes" id="UP000331127"/>
    </source>
</evidence>